<gene>
    <name evidence="1" type="ORF">GUY60_00470</name>
</gene>
<dbReference type="PANTHER" id="PTHR43422:SF3">
    <property type="entry name" value="THIAMINE THIAZOLE SYNTHASE"/>
    <property type="match status" value="1"/>
</dbReference>
<keyword evidence="1" id="KW-0503">Monooxygenase</keyword>
<dbReference type="RefSeq" id="WP_161692809.1">
    <property type="nucleotide sequence ID" value="NZ_JAAAHS010000002.1"/>
</dbReference>
<name>A0A964UIW7_9ACTN</name>
<evidence type="ECO:0000313" key="1">
    <source>
        <dbReference type="EMBL" id="NBE49924.1"/>
    </source>
</evidence>
<sequence>MQQAKPAEKKGRAVVLGGSMAGLFAARVLADAYAEVLVVDRDALTGVDEPRRGVPQGRQVHGLQARGQQIIEELFPGFTQEVVDAGGIVGDMAGDIRWFLNGHRIANVHTGLTSLTVTRPFLERQVRERVSALPEVSFLEQYDVVGLEASADRSRVIGARVSRQAEGSAVEVLAADLVVDATGRGSRTPVWLEELGYAKVEEERRKIGLGYASRLYTLREHDNPYAENEISIGVVSSPSAPRGAIAARQEDDQVIVTAYGILGDHPPADPEGFDAFLRSLQVPDIYKAVQDLDPQGPPVAYRFPANQRRRYEHLDRFPDGLLVTGDGVCSFNPAYAQGMTVAALAALTLRRHVTADGPLQPLAYLKDLAREAVDGPWDLMVGGDLAFPGVEGERPPLTRLFLAYMALVQEAAIHDPEVADAFMRVFGLVDSSESLLEPGLLLRVLRSSGAADRAGITF</sequence>
<dbReference type="InterPro" id="IPR036188">
    <property type="entry name" value="FAD/NAD-bd_sf"/>
</dbReference>
<dbReference type="AlphaFoldDB" id="A0A964UIW7"/>
<reference evidence="1" key="1">
    <citation type="submission" date="2020-01" db="EMBL/GenBank/DDBJ databases">
        <title>Whole-genome analyses of novel actinobacteria.</title>
        <authorList>
            <person name="Sahin N."/>
        </authorList>
    </citation>
    <scope>NUCLEOTIDE SEQUENCE</scope>
    <source>
        <strain evidence="1">YC537</strain>
    </source>
</reference>
<keyword evidence="2" id="KW-1185">Reference proteome</keyword>
<dbReference type="GO" id="GO:0004497">
    <property type="term" value="F:monooxygenase activity"/>
    <property type="evidence" value="ECO:0007669"/>
    <property type="project" value="UniProtKB-KW"/>
</dbReference>
<evidence type="ECO:0000313" key="2">
    <source>
        <dbReference type="Proteomes" id="UP000598297"/>
    </source>
</evidence>
<proteinExistence type="predicted"/>
<keyword evidence="1" id="KW-0560">Oxidoreductase</keyword>
<protein>
    <submittedName>
        <fullName evidence="1">FAD-binding monooxygenase</fullName>
    </submittedName>
</protein>
<dbReference type="PANTHER" id="PTHR43422">
    <property type="entry name" value="THIAMINE THIAZOLE SYNTHASE"/>
    <property type="match status" value="1"/>
</dbReference>
<dbReference type="Gene3D" id="3.50.50.60">
    <property type="entry name" value="FAD/NAD(P)-binding domain"/>
    <property type="match status" value="1"/>
</dbReference>
<comment type="caution">
    <text evidence="1">The sequence shown here is derived from an EMBL/GenBank/DDBJ whole genome shotgun (WGS) entry which is preliminary data.</text>
</comment>
<accession>A0A964UIW7</accession>
<dbReference type="OrthoDB" id="9790035at2"/>
<dbReference type="EMBL" id="JAAAHS010000002">
    <property type="protein sequence ID" value="NBE49924.1"/>
    <property type="molecule type" value="Genomic_DNA"/>
</dbReference>
<organism evidence="1 2">
    <name type="scientific">Streptomyces boluensis</name>
    <dbReference type="NCBI Taxonomy" id="1775135"/>
    <lineage>
        <taxon>Bacteria</taxon>
        <taxon>Bacillati</taxon>
        <taxon>Actinomycetota</taxon>
        <taxon>Actinomycetes</taxon>
        <taxon>Kitasatosporales</taxon>
        <taxon>Streptomycetaceae</taxon>
        <taxon>Streptomyces</taxon>
    </lineage>
</organism>
<dbReference type="SUPFAM" id="SSF51905">
    <property type="entry name" value="FAD/NAD(P)-binding domain"/>
    <property type="match status" value="1"/>
</dbReference>
<dbReference type="Proteomes" id="UP000598297">
    <property type="component" value="Unassembled WGS sequence"/>
</dbReference>